<name>A0ABY3RN81_9MICO</name>
<organism evidence="2 3">
    <name type="scientific">Microbacterium resistens</name>
    <dbReference type="NCBI Taxonomy" id="156977"/>
    <lineage>
        <taxon>Bacteria</taxon>
        <taxon>Bacillati</taxon>
        <taxon>Actinomycetota</taxon>
        <taxon>Actinomycetes</taxon>
        <taxon>Micrococcales</taxon>
        <taxon>Microbacteriaceae</taxon>
        <taxon>Microbacterium</taxon>
    </lineage>
</organism>
<dbReference type="EMBL" id="CP082781">
    <property type="protein sequence ID" value="UGS25032.1"/>
    <property type="molecule type" value="Genomic_DNA"/>
</dbReference>
<evidence type="ECO:0000256" key="1">
    <source>
        <dbReference type="SAM" id="MobiDB-lite"/>
    </source>
</evidence>
<dbReference type="SUPFAM" id="SSF52540">
    <property type="entry name" value="P-loop containing nucleoside triphosphate hydrolases"/>
    <property type="match status" value="1"/>
</dbReference>
<dbReference type="CDD" id="cd01983">
    <property type="entry name" value="SIMIBI"/>
    <property type="match status" value="1"/>
</dbReference>
<dbReference type="Proteomes" id="UP001199642">
    <property type="component" value="Chromosome"/>
</dbReference>
<sequence>MDALRVAGAPGAGKSAAAWAIAQRFAADGHAMAYVDIDQLGMCYPAPAHDPDRWALKEEALARVAGAFRYLGADRLVVSGVARPDASPPTLPGARASAVWLDADADTRRARLAPRGWPANQVEATVAAGTAAASRLDPAWRRIPTDAHTLDETVSAVLAVTDDASGRPPTVVERGAQQRDETPPTPDPVDPPPLLPVRWITGPRGAGASRIGWELASSAWREGRPTGFVDLAQLSFAANLGRPVGLRTLLAVRDVFAGAGAHELVVVAPFAITPQQVHAALGAQARVARLDAPAPVLRARIRDRVRGAGPLLAGDDLREADEATVQAVAATAERQRAVPPRAGEQLIDAAAEPAVVADRVRAALR</sequence>
<evidence type="ECO:0000313" key="2">
    <source>
        <dbReference type="EMBL" id="UGS25032.1"/>
    </source>
</evidence>
<reference evidence="2 3" key="1">
    <citation type="submission" date="2023-01" db="EMBL/GenBank/DDBJ databases">
        <title>Characterization of estradiol degrading bacteria Microbacterium sp. MZT7 and reveal degrading genes through genome analysis.</title>
        <authorList>
            <person name="Hao P."/>
            <person name="Gao Y."/>
        </authorList>
    </citation>
    <scope>NUCLEOTIDE SEQUENCE [LARGE SCALE GENOMIC DNA]</scope>
    <source>
        <strain evidence="2 3">MZT7</strain>
    </source>
</reference>
<dbReference type="InterPro" id="IPR027417">
    <property type="entry name" value="P-loop_NTPase"/>
</dbReference>
<protein>
    <recommendedName>
        <fullName evidence="4">AAA domain-containing protein</fullName>
    </recommendedName>
</protein>
<dbReference type="RefSeq" id="WP_231818890.1">
    <property type="nucleotide sequence ID" value="NZ_CP082781.1"/>
</dbReference>
<dbReference type="Gene3D" id="3.40.50.300">
    <property type="entry name" value="P-loop containing nucleotide triphosphate hydrolases"/>
    <property type="match status" value="2"/>
</dbReference>
<proteinExistence type="predicted"/>
<keyword evidence="3" id="KW-1185">Reference proteome</keyword>
<evidence type="ECO:0000313" key="3">
    <source>
        <dbReference type="Proteomes" id="UP001199642"/>
    </source>
</evidence>
<feature type="compositionally biased region" description="Pro residues" evidence="1">
    <location>
        <begin position="183"/>
        <end position="193"/>
    </location>
</feature>
<gene>
    <name evidence="2" type="ORF">K8F61_09965</name>
</gene>
<accession>A0ABY3RN81</accession>
<feature type="region of interest" description="Disordered" evidence="1">
    <location>
        <begin position="164"/>
        <end position="193"/>
    </location>
</feature>
<evidence type="ECO:0008006" key="4">
    <source>
        <dbReference type="Google" id="ProtNLM"/>
    </source>
</evidence>